<evidence type="ECO:0000313" key="3">
    <source>
        <dbReference type="Proteomes" id="UP001189429"/>
    </source>
</evidence>
<gene>
    <name evidence="2" type="ORF">PCOR1329_LOCUS73070</name>
</gene>
<name>A0ABN9X3D6_9DINO</name>
<accession>A0ABN9X3D6</accession>
<feature type="region of interest" description="Disordered" evidence="1">
    <location>
        <begin position="15"/>
        <end position="47"/>
    </location>
</feature>
<sequence>MLGRRLQKAHNGCIRWATDSRKERPGRAHRHARAPEAEQLETAGHARVATNPELLQSVWSDLTFDEAKLIETLGEARGIDNISSADLYRLPKNGLEVFAQLLNSCETEGAWL</sequence>
<evidence type="ECO:0000256" key="1">
    <source>
        <dbReference type="SAM" id="MobiDB-lite"/>
    </source>
</evidence>
<dbReference type="Proteomes" id="UP001189429">
    <property type="component" value="Unassembled WGS sequence"/>
</dbReference>
<evidence type="ECO:0008006" key="4">
    <source>
        <dbReference type="Google" id="ProtNLM"/>
    </source>
</evidence>
<evidence type="ECO:0000313" key="2">
    <source>
        <dbReference type="EMBL" id="CAK0893837.1"/>
    </source>
</evidence>
<reference evidence="2" key="1">
    <citation type="submission" date="2023-10" db="EMBL/GenBank/DDBJ databases">
        <authorList>
            <person name="Chen Y."/>
            <person name="Shah S."/>
            <person name="Dougan E. K."/>
            <person name="Thang M."/>
            <person name="Chan C."/>
        </authorList>
    </citation>
    <scope>NUCLEOTIDE SEQUENCE [LARGE SCALE GENOMIC DNA]</scope>
</reference>
<proteinExistence type="predicted"/>
<protein>
    <recommendedName>
        <fullName evidence="4">RNA polymerase alpha subunit C-terminal domain-containing protein</fullName>
    </recommendedName>
</protein>
<dbReference type="EMBL" id="CAUYUJ010019815">
    <property type="protein sequence ID" value="CAK0893837.1"/>
    <property type="molecule type" value="Genomic_DNA"/>
</dbReference>
<organism evidence="2 3">
    <name type="scientific">Prorocentrum cordatum</name>
    <dbReference type="NCBI Taxonomy" id="2364126"/>
    <lineage>
        <taxon>Eukaryota</taxon>
        <taxon>Sar</taxon>
        <taxon>Alveolata</taxon>
        <taxon>Dinophyceae</taxon>
        <taxon>Prorocentrales</taxon>
        <taxon>Prorocentraceae</taxon>
        <taxon>Prorocentrum</taxon>
    </lineage>
</organism>
<comment type="caution">
    <text evidence="2">The sequence shown here is derived from an EMBL/GenBank/DDBJ whole genome shotgun (WGS) entry which is preliminary data.</text>
</comment>
<keyword evidence="3" id="KW-1185">Reference proteome</keyword>